<proteinExistence type="predicted"/>
<dbReference type="PANTHER" id="PTHR30273">
    <property type="entry name" value="PERIPLASMIC SIGNAL SENSOR AND SIGMA FACTOR ACTIVATOR FECR-RELATED"/>
    <property type="match status" value="1"/>
</dbReference>
<organism evidence="4 5">
    <name type="scientific">Pedobacter nyackensis</name>
    <dbReference type="NCBI Taxonomy" id="475255"/>
    <lineage>
        <taxon>Bacteria</taxon>
        <taxon>Pseudomonadati</taxon>
        <taxon>Bacteroidota</taxon>
        <taxon>Sphingobacteriia</taxon>
        <taxon>Sphingobacteriales</taxon>
        <taxon>Sphingobacteriaceae</taxon>
        <taxon>Pedobacter</taxon>
    </lineage>
</organism>
<dbReference type="Pfam" id="PF04773">
    <property type="entry name" value="FecR"/>
    <property type="match status" value="1"/>
</dbReference>
<dbReference type="Pfam" id="PF16344">
    <property type="entry name" value="FecR_C"/>
    <property type="match status" value="1"/>
</dbReference>
<dbReference type="AlphaFoldDB" id="A0A1W2AG73"/>
<dbReference type="InterPro" id="IPR006860">
    <property type="entry name" value="FecR"/>
</dbReference>
<keyword evidence="5" id="KW-1185">Reference proteome</keyword>
<keyword evidence="1" id="KW-0472">Membrane</keyword>
<keyword evidence="1" id="KW-1133">Transmembrane helix</keyword>
<feature type="transmembrane region" description="Helical" evidence="1">
    <location>
        <begin position="73"/>
        <end position="94"/>
    </location>
</feature>
<dbReference type="GO" id="GO:0016989">
    <property type="term" value="F:sigma factor antagonist activity"/>
    <property type="evidence" value="ECO:0007669"/>
    <property type="project" value="TreeGrafter"/>
</dbReference>
<evidence type="ECO:0000259" key="3">
    <source>
        <dbReference type="Pfam" id="PF16344"/>
    </source>
</evidence>
<evidence type="ECO:0000259" key="2">
    <source>
        <dbReference type="Pfam" id="PF04773"/>
    </source>
</evidence>
<dbReference type="PANTHER" id="PTHR30273:SF2">
    <property type="entry name" value="PROTEIN FECR"/>
    <property type="match status" value="1"/>
</dbReference>
<dbReference type="Gene3D" id="2.60.120.1440">
    <property type="match status" value="1"/>
</dbReference>
<sequence>MDEHKINMLSDKIVKGTISEQEMDEFNEWYATYENFEQNVTSDKSQEALAERIFKNITTEANLQIPKPRTIKIWPRIAVAASFALVVGLSLFYYTAQQADKKREIAYLENIKPGGNGAILTLADGRKIRLDAATKGELANEAGVRITKTKDGQILYETKAVASAKDKINTLSTTNGETYTITLPDHTIVYLNAASSISYPASFATLDERKVELNGEAYFEVAKDSSHPFIVRTADQEIKVLGTHFNVNSYKDDGNTKTTLLEGSVQIGFSSNKNETGTIIKPGEQAYIKANRIYVDQVKAEDAIAWKNGYFRFNNETLEQAMNKIARWYNVKIEYKEQTIKNKNVYGSLSRFSNIADVLNLLELTEAVKFEIEVNKIIVLKK</sequence>
<protein>
    <submittedName>
        <fullName evidence="4">FecR family protein</fullName>
    </submittedName>
</protein>
<dbReference type="EMBL" id="FWYB01000001">
    <property type="protein sequence ID" value="SMC59492.1"/>
    <property type="molecule type" value="Genomic_DNA"/>
</dbReference>
<evidence type="ECO:0000256" key="1">
    <source>
        <dbReference type="SAM" id="Phobius"/>
    </source>
</evidence>
<evidence type="ECO:0000313" key="5">
    <source>
        <dbReference type="Proteomes" id="UP000192678"/>
    </source>
</evidence>
<dbReference type="STRING" id="475255.SAMN04488101_101564"/>
<reference evidence="4 5" key="1">
    <citation type="submission" date="2017-04" db="EMBL/GenBank/DDBJ databases">
        <authorList>
            <person name="Afonso C.L."/>
            <person name="Miller P.J."/>
            <person name="Scott M.A."/>
            <person name="Spackman E."/>
            <person name="Goraichik I."/>
            <person name="Dimitrov K.M."/>
            <person name="Suarez D.L."/>
            <person name="Swayne D.E."/>
        </authorList>
    </citation>
    <scope>NUCLEOTIDE SEQUENCE [LARGE SCALE GENOMIC DNA]</scope>
    <source>
        <strain evidence="4 5">DSM 19625</strain>
    </source>
</reference>
<name>A0A1W2AG73_9SPHI</name>
<feature type="domain" description="Protein FecR C-terminal" evidence="3">
    <location>
        <begin position="310"/>
        <end position="379"/>
    </location>
</feature>
<dbReference type="Gene3D" id="3.55.50.30">
    <property type="match status" value="1"/>
</dbReference>
<dbReference type="InterPro" id="IPR032508">
    <property type="entry name" value="FecR_C"/>
</dbReference>
<dbReference type="RefSeq" id="WP_084287128.1">
    <property type="nucleotide sequence ID" value="NZ_FWYB01000001.1"/>
</dbReference>
<dbReference type="PIRSF" id="PIRSF018266">
    <property type="entry name" value="FecR"/>
    <property type="match status" value="1"/>
</dbReference>
<accession>A0A1W2AG73</accession>
<dbReference type="OrthoDB" id="1099963at2"/>
<gene>
    <name evidence="4" type="ORF">SAMN04488101_101564</name>
</gene>
<dbReference type="Proteomes" id="UP000192678">
    <property type="component" value="Unassembled WGS sequence"/>
</dbReference>
<keyword evidence="1" id="KW-0812">Transmembrane</keyword>
<feature type="domain" description="FecR protein" evidence="2">
    <location>
        <begin position="170"/>
        <end position="266"/>
    </location>
</feature>
<evidence type="ECO:0000313" key="4">
    <source>
        <dbReference type="EMBL" id="SMC59492.1"/>
    </source>
</evidence>
<dbReference type="InterPro" id="IPR012373">
    <property type="entry name" value="Ferrdict_sens_TM"/>
</dbReference>
<dbReference type="FunFam" id="2.60.120.1440:FF:000001">
    <property type="entry name" value="Putative anti-sigma factor"/>
    <property type="match status" value="1"/>
</dbReference>